<sequence length="176" mass="20113">MMKLEGYVVTDKPFAEANLSRSQVVYKDIDVPAEIVKANPSWLINHVSLEITNPFINDPTDPFVDMGNFRDILSPHQYQTVAQKKGKLLTETNEWERIQERHPEKGLMEIYHQHPKEFDKLPLWASVAYNCSGIYDHLLLSGYDGAIHAAEGPHTPVTVYHTFHPARITFIETLSV</sequence>
<dbReference type="EMBL" id="KU726251">
    <property type="protein sequence ID" value="AMR59829.1"/>
    <property type="molecule type" value="Genomic_DNA"/>
</dbReference>
<evidence type="ECO:0000313" key="1">
    <source>
        <dbReference type="EMBL" id="AMR59829.1"/>
    </source>
</evidence>
<reference evidence="1 2" key="1">
    <citation type="submission" date="2016-02" db="EMBL/GenBank/DDBJ databases">
        <title>Complete genome sequence of a polyvalent bacteriophage, SEGD1, simultaneously inhibiting both Salmonella enterica and Escherichia coli O157:H7.</title>
        <authorList>
            <person name="Fan J."/>
            <person name="Ma J."/>
        </authorList>
    </citation>
    <scope>NUCLEOTIDE SEQUENCE [LARGE SCALE GENOMIC DNA]</scope>
</reference>
<protein>
    <submittedName>
        <fullName evidence="1">Uncharacterized protein</fullName>
    </submittedName>
</protein>
<accession>A0A142IIP1</accession>
<organism evidence="1 2">
    <name type="scientific">Enterobacteria phage SEGD1</name>
    <dbReference type="NCBI Taxonomy" id="1805456"/>
    <lineage>
        <taxon>Viruses</taxon>
        <taxon>Duplodnaviria</taxon>
        <taxon>Heunggongvirae</taxon>
        <taxon>Uroviricota</taxon>
        <taxon>Caudoviricetes</taxon>
        <taxon>Chimalliviridae</taxon>
        <taxon>Seoulvirus</taxon>
        <taxon>Seoulvirus SPN3US</taxon>
    </lineage>
</organism>
<gene>
    <name evidence="1" type="ORF">SEGD1_182</name>
</gene>
<proteinExistence type="predicted"/>
<evidence type="ECO:0000313" key="2">
    <source>
        <dbReference type="Proteomes" id="UP000223976"/>
    </source>
</evidence>
<dbReference type="Proteomes" id="UP000223976">
    <property type="component" value="Segment"/>
</dbReference>
<name>A0A142IIP1_9CAUD</name>